<dbReference type="InterPro" id="IPR013094">
    <property type="entry name" value="AB_hydrolase_3"/>
</dbReference>
<dbReference type="RefSeq" id="WP_179168255.1">
    <property type="nucleotide sequence ID" value="NZ_CP058529.1"/>
</dbReference>
<dbReference type="GO" id="GO:0016787">
    <property type="term" value="F:hydrolase activity"/>
    <property type="evidence" value="ECO:0007669"/>
    <property type="project" value="UniProtKB-KW"/>
</dbReference>
<dbReference type="Gene3D" id="3.40.50.1820">
    <property type="entry name" value="alpha/beta hydrolase"/>
    <property type="match status" value="1"/>
</dbReference>
<accession>A0A7D5KTY2</accession>
<keyword evidence="4" id="KW-1185">Reference proteome</keyword>
<evidence type="ECO:0000313" key="3">
    <source>
        <dbReference type="EMBL" id="QLG26680.1"/>
    </source>
</evidence>
<evidence type="ECO:0000259" key="2">
    <source>
        <dbReference type="Pfam" id="PF07859"/>
    </source>
</evidence>
<dbReference type="InterPro" id="IPR050300">
    <property type="entry name" value="GDXG_lipolytic_enzyme"/>
</dbReference>
<dbReference type="SUPFAM" id="SSF53474">
    <property type="entry name" value="alpha/beta-Hydrolases"/>
    <property type="match status" value="1"/>
</dbReference>
<keyword evidence="1 3" id="KW-0378">Hydrolase</keyword>
<dbReference type="Proteomes" id="UP000509750">
    <property type="component" value="Chromosome"/>
</dbReference>
<evidence type="ECO:0000256" key="1">
    <source>
        <dbReference type="ARBA" id="ARBA00022801"/>
    </source>
</evidence>
<dbReference type="KEGG" id="halg:HUG10_03605"/>
<dbReference type="OrthoDB" id="33195at2157"/>
<dbReference type="GeneID" id="56027888"/>
<protein>
    <submittedName>
        <fullName evidence="3">Alpha/beta hydrolase</fullName>
    </submittedName>
</protein>
<evidence type="ECO:0000313" key="4">
    <source>
        <dbReference type="Proteomes" id="UP000509750"/>
    </source>
</evidence>
<organism evidence="3 4">
    <name type="scientific">Halorarum halophilum</name>
    <dbReference type="NCBI Taxonomy" id="2743090"/>
    <lineage>
        <taxon>Archaea</taxon>
        <taxon>Methanobacteriati</taxon>
        <taxon>Methanobacteriota</taxon>
        <taxon>Stenosarchaea group</taxon>
        <taxon>Halobacteria</taxon>
        <taxon>Halobacteriales</taxon>
        <taxon>Haloferacaceae</taxon>
        <taxon>Halorarum</taxon>
    </lineage>
</organism>
<dbReference type="FunFam" id="3.40.50.1820:FF:000089">
    <property type="entry name" value="Alpha/beta hydrolase"/>
    <property type="match status" value="1"/>
</dbReference>
<dbReference type="AlphaFoldDB" id="A0A7D5KTY2"/>
<proteinExistence type="predicted"/>
<sequence>MDRANEPDSEVRSLLSTLDSMDVPALSDLPPEQARELFDELRSAPTDVPDLADVRDETIPGPGGDLPVRVYRPEGEGPFPTLVYVHGGGWVIGSLDSYDGVCRVLAAEAECVVVSVDYRLAPENPFPAAVEDVRAATEWVAGDPTAVDGDGTVAVGGDSAGGNLAAVASLLARDFDGPDLAHQTLIYPITALPGEFPSYEQNATGYYLERADMDYFVDHYFRSDLEAYNPYAMPLEAADHSDLPPATVLTCGFDPLRDEGMAYADALEDDGVAVERLHYPGLIHGAAGMLGEPGLDAARDLLEDVAADLQGSF</sequence>
<dbReference type="PANTHER" id="PTHR48081">
    <property type="entry name" value="AB HYDROLASE SUPERFAMILY PROTEIN C4A8.06C"/>
    <property type="match status" value="1"/>
</dbReference>
<dbReference type="InterPro" id="IPR029058">
    <property type="entry name" value="AB_hydrolase_fold"/>
</dbReference>
<name>A0A7D5KTY2_9EURY</name>
<reference evidence="3 4" key="1">
    <citation type="submission" date="2020-07" db="EMBL/GenBank/DDBJ databases">
        <title>Gai3-2, isolated from salt lake.</title>
        <authorList>
            <person name="Cui H."/>
            <person name="Shi X."/>
        </authorList>
    </citation>
    <scope>NUCLEOTIDE SEQUENCE [LARGE SCALE GENOMIC DNA]</scope>
    <source>
        <strain evidence="3 4">Gai3-2</strain>
    </source>
</reference>
<feature type="domain" description="Alpha/beta hydrolase fold-3" evidence="2">
    <location>
        <begin position="82"/>
        <end position="286"/>
    </location>
</feature>
<dbReference type="EMBL" id="CP058529">
    <property type="protein sequence ID" value="QLG26680.1"/>
    <property type="molecule type" value="Genomic_DNA"/>
</dbReference>
<gene>
    <name evidence="3" type="ORF">HUG10_03605</name>
</gene>
<dbReference type="PANTHER" id="PTHR48081:SF8">
    <property type="entry name" value="ALPHA_BETA HYDROLASE FOLD-3 DOMAIN-CONTAINING PROTEIN-RELATED"/>
    <property type="match status" value="1"/>
</dbReference>
<dbReference type="Pfam" id="PF07859">
    <property type="entry name" value="Abhydrolase_3"/>
    <property type="match status" value="1"/>
</dbReference>